<dbReference type="PROSITE" id="PS51767">
    <property type="entry name" value="PEPTIDASE_A1"/>
    <property type="match status" value="1"/>
</dbReference>
<feature type="region of interest" description="Disordered" evidence="5">
    <location>
        <begin position="750"/>
        <end position="949"/>
    </location>
</feature>
<dbReference type="GO" id="GO:0008233">
    <property type="term" value="F:peptidase activity"/>
    <property type="evidence" value="ECO:0007669"/>
    <property type="project" value="UniProtKB-KW"/>
</dbReference>
<dbReference type="GO" id="GO:0006508">
    <property type="term" value="P:proteolysis"/>
    <property type="evidence" value="ECO:0007669"/>
    <property type="project" value="UniProtKB-KW"/>
</dbReference>
<feature type="compositionally biased region" description="Basic and acidic residues" evidence="5">
    <location>
        <begin position="940"/>
        <end position="949"/>
    </location>
</feature>
<feature type="compositionally biased region" description="Low complexity" evidence="5">
    <location>
        <begin position="698"/>
        <end position="720"/>
    </location>
</feature>
<feature type="compositionally biased region" description="Low complexity" evidence="5">
    <location>
        <begin position="894"/>
        <end position="911"/>
    </location>
</feature>
<sequence>MNPLRLSWGVILGQLATTASGTPYMRGRDEGSNLTPRASTGSVEIPKPIVAGASQYWEGSDGAWSSFNLRVGTQPQDIRVFPSTTWFYPVLPNPNGCPSYAPSICTRQVGGRGGLFDRSDSLTYIPESRYSMYSEEYLDYFEEGDFGYDTVSLGFQGEDGGVANHSVIGDISGWNLTWLGILGLNPRPTNFSDQNNPQPSWLQILNDTNQIPSLSWAYTAGAKYRGGIGVFGSLTIGGYDSSRFIPSNFNIPFGDDIERDFMVPIRNITSTSLETAVAVESIATTTQTLLSNEESIYALIDSTIPFIYLPRSVCEKFEEKYNLTWDEETELYLLNETQHRKLMDLKPNFTFSIGPHNDPSSPDYSQGVSITLPYSALDLGASFPFIKPSSPLYDVEEYERSNRLIANKTAQSEANDLFSYYFPLRRAANDNQYVLGRAFLQEAYLIANYETREFSVNPNQWDDGIISKQDIVPILSSRYENGTMSGTAERGKSSFSTGAIVGVVIGAVALVAILGLALFFLNRVKKRRKASEYVLAEKDGQPNPRTELDNQQTRHEMDSKAKAVFEMDSPFKTPNSYEIREDRLHELPPGGLSGMEDRNNPAASELPSTNGTMMASEGSRTYDSKSSGTLNEVYEMEASSRWSQVATGASTATENGTYSSYGTDTKSSYPTTSSFRSNPSYSSSNLPPHPPLPPSNPPYAQQQQPQNQYRRPSNPDVTLTPPTPLTPVPRSPLTPLNTTSAAATAMERLRRKNESQFQSQSHLRNQPSPQTHRDLDTIGHDPAPSPTSAGSSPVTSRLPRGRIPNTLSAVYSTASSPPASQYLPRLSTEFSRPVAPQGQGQEPSRRQYPGGGGPGGVVSPESGPQWPLTPPDERAPISPPVESPRVGGAGIGYRGVVQGQGQTTRGRQAQAQGGGRGRRSSRNWFGRRRPSEEQQEEGGIDGRVREGWI</sequence>
<evidence type="ECO:0000313" key="9">
    <source>
        <dbReference type="EMBL" id="KAF1989871.1"/>
    </source>
</evidence>
<feature type="domain" description="Peptidase A1" evidence="8">
    <location>
        <begin position="65"/>
        <end position="457"/>
    </location>
</feature>
<keyword evidence="4 6" id="KW-0472">Membrane</keyword>
<keyword evidence="3 6" id="KW-1133">Transmembrane helix</keyword>
<dbReference type="SUPFAM" id="SSF50630">
    <property type="entry name" value="Acid proteases"/>
    <property type="match status" value="1"/>
</dbReference>
<evidence type="ECO:0000256" key="7">
    <source>
        <dbReference type="SAM" id="SignalP"/>
    </source>
</evidence>
<feature type="compositionally biased region" description="Polar residues" evidence="5">
    <location>
        <begin position="650"/>
        <end position="676"/>
    </location>
</feature>
<organism evidence="9 10">
    <name type="scientific">Aulographum hederae CBS 113979</name>
    <dbReference type="NCBI Taxonomy" id="1176131"/>
    <lineage>
        <taxon>Eukaryota</taxon>
        <taxon>Fungi</taxon>
        <taxon>Dikarya</taxon>
        <taxon>Ascomycota</taxon>
        <taxon>Pezizomycotina</taxon>
        <taxon>Dothideomycetes</taxon>
        <taxon>Pleosporomycetidae</taxon>
        <taxon>Aulographales</taxon>
        <taxon>Aulographaceae</taxon>
    </lineage>
</organism>
<feature type="compositionally biased region" description="Polar residues" evidence="5">
    <location>
        <begin position="755"/>
        <end position="770"/>
    </location>
</feature>
<evidence type="ECO:0000256" key="1">
    <source>
        <dbReference type="ARBA" id="ARBA00004167"/>
    </source>
</evidence>
<dbReference type="PANTHER" id="PTHR15549:SF26">
    <property type="entry name" value="AXIAL BUDDING PATTERN PROTEIN 2-RELATED"/>
    <property type="match status" value="1"/>
</dbReference>
<evidence type="ECO:0000256" key="6">
    <source>
        <dbReference type="SAM" id="Phobius"/>
    </source>
</evidence>
<gene>
    <name evidence="9" type="ORF">K402DRAFT_460626</name>
</gene>
<evidence type="ECO:0000256" key="4">
    <source>
        <dbReference type="ARBA" id="ARBA00023136"/>
    </source>
</evidence>
<dbReference type="PANTHER" id="PTHR15549">
    <property type="entry name" value="PAIRED IMMUNOGLOBULIN-LIKE TYPE 2 RECEPTOR"/>
    <property type="match status" value="1"/>
</dbReference>
<feature type="compositionally biased region" description="Polar residues" evidence="5">
    <location>
        <begin position="606"/>
        <end position="627"/>
    </location>
</feature>
<feature type="compositionally biased region" description="Low complexity" evidence="5">
    <location>
        <begin position="677"/>
        <end position="686"/>
    </location>
</feature>
<feature type="compositionally biased region" description="Polar residues" evidence="5">
    <location>
        <begin position="805"/>
        <end position="819"/>
    </location>
</feature>
<dbReference type="GO" id="GO:0016020">
    <property type="term" value="C:membrane"/>
    <property type="evidence" value="ECO:0007669"/>
    <property type="project" value="UniProtKB-SubCell"/>
</dbReference>
<evidence type="ECO:0000313" key="10">
    <source>
        <dbReference type="Proteomes" id="UP000800041"/>
    </source>
</evidence>
<dbReference type="Gene3D" id="2.40.70.10">
    <property type="entry name" value="Acid Proteases"/>
    <property type="match status" value="2"/>
</dbReference>
<feature type="compositionally biased region" description="Pro residues" evidence="5">
    <location>
        <begin position="721"/>
        <end position="732"/>
    </location>
</feature>
<feature type="signal peptide" evidence="7">
    <location>
        <begin position="1"/>
        <end position="21"/>
    </location>
</feature>
<feature type="region of interest" description="Disordered" evidence="5">
    <location>
        <begin position="21"/>
        <end position="41"/>
    </location>
</feature>
<feature type="compositionally biased region" description="Low complexity" evidence="5">
    <location>
        <begin position="786"/>
        <end position="796"/>
    </location>
</feature>
<keyword evidence="7" id="KW-0732">Signal</keyword>
<evidence type="ECO:0000256" key="2">
    <source>
        <dbReference type="ARBA" id="ARBA00022692"/>
    </source>
</evidence>
<feature type="region of interest" description="Disordered" evidence="5">
    <location>
        <begin position="535"/>
        <end position="558"/>
    </location>
</feature>
<feature type="compositionally biased region" description="Polar residues" evidence="5">
    <location>
        <begin position="32"/>
        <end position="41"/>
    </location>
</feature>
<reference evidence="9" key="1">
    <citation type="journal article" date="2020" name="Stud. Mycol.">
        <title>101 Dothideomycetes genomes: a test case for predicting lifestyles and emergence of pathogens.</title>
        <authorList>
            <person name="Haridas S."/>
            <person name="Albert R."/>
            <person name="Binder M."/>
            <person name="Bloem J."/>
            <person name="Labutti K."/>
            <person name="Salamov A."/>
            <person name="Andreopoulos B."/>
            <person name="Baker S."/>
            <person name="Barry K."/>
            <person name="Bills G."/>
            <person name="Bluhm B."/>
            <person name="Cannon C."/>
            <person name="Castanera R."/>
            <person name="Culley D."/>
            <person name="Daum C."/>
            <person name="Ezra D."/>
            <person name="Gonzalez J."/>
            <person name="Henrissat B."/>
            <person name="Kuo A."/>
            <person name="Liang C."/>
            <person name="Lipzen A."/>
            <person name="Lutzoni F."/>
            <person name="Magnuson J."/>
            <person name="Mondo S."/>
            <person name="Nolan M."/>
            <person name="Ohm R."/>
            <person name="Pangilinan J."/>
            <person name="Park H.-J."/>
            <person name="Ramirez L."/>
            <person name="Alfaro M."/>
            <person name="Sun H."/>
            <person name="Tritt A."/>
            <person name="Yoshinaga Y."/>
            <person name="Zwiers L.-H."/>
            <person name="Turgeon B."/>
            <person name="Goodwin S."/>
            <person name="Spatafora J."/>
            <person name="Crous P."/>
            <person name="Grigoriev I."/>
        </authorList>
    </citation>
    <scope>NUCLEOTIDE SEQUENCE</scope>
    <source>
        <strain evidence="9">CBS 113979</strain>
    </source>
</reference>
<keyword evidence="9" id="KW-0378">Hydrolase</keyword>
<evidence type="ECO:0000256" key="3">
    <source>
        <dbReference type="ARBA" id="ARBA00022989"/>
    </source>
</evidence>
<evidence type="ECO:0000256" key="5">
    <source>
        <dbReference type="SAM" id="MobiDB-lite"/>
    </source>
</evidence>
<feature type="transmembrane region" description="Helical" evidence="6">
    <location>
        <begin position="499"/>
        <end position="521"/>
    </location>
</feature>
<accession>A0A6G1H9J0</accession>
<dbReference type="InterPro" id="IPR051694">
    <property type="entry name" value="Immunoregulatory_rcpt-like"/>
</dbReference>
<dbReference type="InterPro" id="IPR034164">
    <property type="entry name" value="Pepsin-like_dom"/>
</dbReference>
<dbReference type="InterPro" id="IPR021109">
    <property type="entry name" value="Peptidase_aspartic_dom_sf"/>
</dbReference>
<feature type="region of interest" description="Disordered" evidence="5">
    <location>
        <begin position="585"/>
        <end position="627"/>
    </location>
</feature>
<proteinExistence type="predicted"/>
<dbReference type="Proteomes" id="UP000800041">
    <property type="component" value="Unassembled WGS sequence"/>
</dbReference>
<dbReference type="CDD" id="cd05471">
    <property type="entry name" value="pepsin_like"/>
    <property type="match status" value="1"/>
</dbReference>
<keyword evidence="10" id="KW-1185">Reference proteome</keyword>
<comment type="subcellular location">
    <subcellularLocation>
        <location evidence="1">Membrane</location>
        <topology evidence="1">Single-pass membrane protein</topology>
    </subcellularLocation>
</comment>
<keyword evidence="9" id="KW-0645">Protease</keyword>
<dbReference type="OrthoDB" id="4074350at2759"/>
<dbReference type="EMBL" id="ML977143">
    <property type="protein sequence ID" value="KAF1989871.1"/>
    <property type="molecule type" value="Genomic_DNA"/>
</dbReference>
<dbReference type="InterPro" id="IPR033121">
    <property type="entry name" value="PEPTIDASE_A1"/>
</dbReference>
<evidence type="ECO:0000259" key="8">
    <source>
        <dbReference type="PROSITE" id="PS51767"/>
    </source>
</evidence>
<dbReference type="GO" id="GO:0071944">
    <property type="term" value="C:cell periphery"/>
    <property type="evidence" value="ECO:0007669"/>
    <property type="project" value="UniProtKB-ARBA"/>
</dbReference>
<dbReference type="AlphaFoldDB" id="A0A6G1H9J0"/>
<dbReference type="CDD" id="cd12087">
    <property type="entry name" value="TM_EGFR-like"/>
    <property type="match status" value="1"/>
</dbReference>
<keyword evidence="2 6" id="KW-0812">Transmembrane</keyword>
<name>A0A6G1H9J0_9PEZI</name>
<feature type="chain" id="PRO_5026105826" evidence="7">
    <location>
        <begin position="22"/>
        <end position="949"/>
    </location>
</feature>
<feature type="compositionally biased region" description="Pro residues" evidence="5">
    <location>
        <begin position="687"/>
        <end position="697"/>
    </location>
</feature>
<feature type="region of interest" description="Disordered" evidence="5">
    <location>
        <begin position="650"/>
        <end position="736"/>
    </location>
</feature>
<feature type="compositionally biased region" description="Basic residues" evidence="5">
    <location>
        <begin position="916"/>
        <end position="928"/>
    </location>
</feature>
<protein>
    <submittedName>
        <fullName evidence="9">Acid protease</fullName>
    </submittedName>
</protein>